<dbReference type="EMBL" id="JAUJYO010000011">
    <property type="protein sequence ID" value="KAK1304063.1"/>
    <property type="molecule type" value="Genomic_DNA"/>
</dbReference>
<dbReference type="Pfam" id="PF12796">
    <property type="entry name" value="Ank_2"/>
    <property type="match status" value="2"/>
</dbReference>
<comment type="caution">
    <text evidence="5">The sequence shown here is derived from an EMBL/GenBank/DDBJ whole genome shotgun (WGS) entry which is preliminary data.</text>
</comment>
<keyword evidence="2 3" id="KW-0040">ANK repeat</keyword>
<accession>A0AAV9DS56</accession>
<dbReference type="PRINTS" id="PR01415">
    <property type="entry name" value="ANKYRIN"/>
</dbReference>
<keyword evidence="6" id="KW-1185">Reference proteome</keyword>
<evidence type="ECO:0000256" key="4">
    <source>
        <dbReference type="SAM" id="MobiDB-lite"/>
    </source>
</evidence>
<protein>
    <submittedName>
        <fullName evidence="5">Uncharacterized protein</fullName>
    </submittedName>
</protein>
<feature type="compositionally biased region" description="Basic and acidic residues" evidence="4">
    <location>
        <begin position="191"/>
        <end position="243"/>
    </location>
</feature>
<dbReference type="Gene3D" id="1.25.40.20">
    <property type="entry name" value="Ankyrin repeat-containing domain"/>
    <property type="match status" value="1"/>
</dbReference>
<evidence type="ECO:0000313" key="6">
    <source>
        <dbReference type="Proteomes" id="UP001180020"/>
    </source>
</evidence>
<feature type="repeat" description="ANK" evidence="3">
    <location>
        <begin position="117"/>
        <end position="149"/>
    </location>
</feature>
<reference evidence="5" key="2">
    <citation type="submission" date="2023-06" db="EMBL/GenBank/DDBJ databases">
        <authorList>
            <person name="Ma L."/>
            <person name="Liu K.-W."/>
            <person name="Li Z."/>
            <person name="Hsiao Y.-Y."/>
            <person name="Qi Y."/>
            <person name="Fu T."/>
            <person name="Tang G."/>
            <person name="Zhang D."/>
            <person name="Sun W.-H."/>
            <person name="Liu D.-K."/>
            <person name="Li Y."/>
            <person name="Chen G.-Z."/>
            <person name="Liu X.-D."/>
            <person name="Liao X.-Y."/>
            <person name="Jiang Y.-T."/>
            <person name="Yu X."/>
            <person name="Hao Y."/>
            <person name="Huang J."/>
            <person name="Zhao X.-W."/>
            <person name="Ke S."/>
            <person name="Chen Y.-Y."/>
            <person name="Wu W.-L."/>
            <person name="Hsu J.-L."/>
            <person name="Lin Y.-F."/>
            <person name="Huang M.-D."/>
            <person name="Li C.-Y."/>
            <person name="Huang L."/>
            <person name="Wang Z.-W."/>
            <person name="Zhao X."/>
            <person name="Zhong W.-Y."/>
            <person name="Peng D.-H."/>
            <person name="Ahmad S."/>
            <person name="Lan S."/>
            <person name="Zhang J.-S."/>
            <person name="Tsai W.-C."/>
            <person name="Van De Peer Y."/>
            <person name="Liu Z.-J."/>
        </authorList>
    </citation>
    <scope>NUCLEOTIDE SEQUENCE</scope>
    <source>
        <strain evidence="5">CP</strain>
        <tissue evidence="5">Leaves</tissue>
    </source>
</reference>
<dbReference type="SMART" id="SM00248">
    <property type="entry name" value="ANK"/>
    <property type="match status" value="3"/>
</dbReference>
<dbReference type="PROSITE" id="PS50088">
    <property type="entry name" value="ANK_REPEAT"/>
    <property type="match status" value="3"/>
</dbReference>
<feature type="repeat" description="ANK" evidence="3">
    <location>
        <begin position="84"/>
        <end position="116"/>
    </location>
</feature>
<dbReference type="Proteomes" id="UP001180020">
    <property type="component" value="Unassembled WGS sequence"/>
</dbReference>
<feature type="repeat" description="ANK" evidence="3">
    <location>
        <begin position="51"/>
        <end position="83"/>
    </location>
</feature>
<evidence type="ECO:0000256" key="2">
    <source>
        <dbReference type="ARBA" id="ARBA00023043"/>
    </source>
</evidence>
<evidence type="ECO:0000313" key="5">
    <source>
        <dbReference type="EMBL" id="KAK1304063.1"/>
    </source>
</evidence>
<dbReference type="InterPro" id="IPR036770">
    <property type="entry name" value="Ankyrin_rpt-contain_sf"/>
</dbReference>
<dbReference type="InterPro" id="IPR002110">
    <property type="entry name" value="Ankyrin_rpt"/>
</dbReference>
<evidence type="ECO:0000256" key="1">
    <source>
        <dbReference type="ARBA" id="ARBA00022737"/>
    </source>
</evidence>
<feature type="region of interest" description="Disordered" evidence="4">
    <location>
        <begin position="191"/>
        <end position="274"/>
    </location>
</feature>
<keyword evidence="1" id="KW-0677">Repeat</keyword>
<dbReference type="PROSITE" id="PS50297">
    <property type="entry name" value="ANK_REP_REGION"/>
    <property type="match status" value="3"/>
</dbReference>
<organism evidence="5 6">
    <name type="scientific">Acorus calamus</name>
    <name type="common">Sweet flag</name>
    <dbReference type="NCBI Taxonomy" id="4465"/>
    <lineage>
        <taxon>Eukaryota</taxon>
        <taxon>Viridiplantae</taxon>
        <taxon>Streptophyta</taxon>
        <taxon>Embryophyta</taxon>
        <taxon>Tracheophyta</taxon>
        <taxon>Spermatophyta</taxon>
        <taxon>Magnoliopsida</taxon>
        <taxon>Liliopsida</taxon>
        <taxon>Acoraceae</taxon>
        <taxon>Acorus</taxon>
    </lineage>
</organism>
<evidence type="ECO:0000256" key="3">
    <source>
        <dbReference type="PROSITE-ProRule" id="PRU00023"/>
    </source>
</evidence>
<reference evidence="5" key="1">
    <citation type="journal article" date="2023" name="Nat. Commun.">
        <title>Diploid and tetraploid genomes of Acorus and the evolution of monocots.</title>
        <authorList>
            <person name="Ma L."/>
            <person name="Liu K.W."/>
            <person name="Li Z."/>
            <person name="Hsiao Y.Y."/>
            <person name="Qi Y."/>
            <person name="Fu T."/>
            <person name="Tang G.D."/>
            <person name="Zhang D."/>
            <person name="Sun W.H."/>
            <person name="Liu D.K."/>
            <person name="Li Y."/>
            <person name="Chen G.Z."/>
            <person name="Liu X.D."/>
            <person name="Liao X.Y."/>
            <person name="Jiang Y.T."/>
            <person name="Yu X."/>
            <person name="Hao Y."/>
            <person name="Huang J."/>
            <person name="Zhao X.W."/>
            <person name="Ke S."/>
            <person name="Chen Y.Y."/>
            <person name="Wu W.L."/>
            <person name="Hsu J.L."/>
            <person name="Lin Y.F."/>
            <person name="Huang M.D."/>
            <person name="Li C.Y."/>
            <person name="Huang L."/>
            <person name="Wang Z.W."/>
            <person name="Zhao X."/>
            <person name="Zhong W.Y."/>
            <person name="Peng D.H."/>
            <person name="Ahmad S."/>
            <person name="Lan S."/>
            <person name="Zhang J.S."/>
            <person name="Tsai W.C."/>
            <person name="Van de Peer Y."/>
            <person name="Liu Z.J."/>
        </authorList>
    </citation>
    <scope>NUCLEOTIDE SEQUENCE</scope>
    <source>
        <strain evidence="5">CP</strain>
    </source>
</reference>
<name>A0AAV9DS56_ACOCL</name>
<dbReference type="AlphaFoldDB" id="A0AAV9DS56"/>
<dbReference type="SUPFAM" id="SSF48403">
    <property type="entry name" value="Ankyrin repeat"/>
    <property type="match status" value="1"/>
</dbReference>
<sequence>MGNPRRRGSNNTAAAEAAGDDIHTAARNGDIMAVQSMCLSNPLAVNSRDRHSRTPLHLAAWSGQTEVVRYLCNNKADVGAAAMDNMGAIHFASQKGHTEIIRILLSSGVSVKATNRKGFMPLHYAIQGSHLDLIKYLVRKGASLSAKTKAGKTPLDLASDEVRAFVLECEHLFKNEGETKCNEELATKETVEEGEAVEHEHNDEAGHGEGEKRKVEVEEGEAVEHEHNDEAGHDEREKRKVEAPEEDDSLPNPKKAKVVLSHLVAADDDLQEDE</sequence>
<proteinExistence type="predicted"/>
<dbReference type="PANTHER" id="PTHR24173:SF74">
    <property type="entry name" value="ANKYRIN REPEAT DOMAIN-CONTAINING PROTEIN 16"/>
    <property type="match status" value="1"/>
</dbReference>
<gene>
    <name evidence="5" type="ORF">QJS10_CPB11g00065</name>
</gene>
<dbReference type="PANTHER" id="PTHR24173">
    <property type="entry name" value="ANKYRIN REPEAT CONTAINING"/>
    <property type="match status" value="1"/>
</dbReference>